<dbReference type="AlphaFoldDB" id="A0A4Z1E1E8"/>
<protein>
    <submittedName>
        <fullName evidence="1">Uncharacterized protein</fullName>
    </submittedName>
</protein>
<dbReference type="RefSeq" id="WP_135849649.1">
    <property type="nucleotide sequence ID" value="NZ_RHPJ01000002.1"/>
</dbReference>
<organism evidence="1 2">
    <name type="scientific">Serinibacter arcticus</name>
    <dbReference type="NCBI Taxonomy" id="1655435"/>
    <lineage>
        <taxon>Bacteria</taxon>
        <taxon>Bacillati</taxon>
        <taxon>Actinomycetota</taxon>
        <taxon>Actinomycetes</taxon>
        <taxon>Micrococcales</taxon>
        <taxon>Beutenbergiaceae</taxon>
        <taxon>Serinibacter</taxon>
    </lineage>
</organism>
<dbReference type="SUPFAM" id="SSF54593">
    <property type="entry name" value="Glyoxalase/Bleomycin resistance protein/Dihydroxybiphenyl dioxygenase"/>
    <property type="match status" value="1"/>
</dbReference>
<evidence type="ECO:0000313" key="2">
    <source>
        <dbReference type="Proteomes" id="UP000297318"/>
    </source>
</evidence>
<proteinExistence type="predicted"/>
<evidence type="ECO:0000313" key="1">
    <source>
        <dbReference type="EMBL" id="TGO05686.1"/>
    </source>
</evidence>
<gene>
    <name evidence="1" type="ORF">SERN_1690</name>
</gene>
<sequence>MFFPNLQITSAAATREFWSALGYTFDPTFSTDTVLCLELLPDSVSVMLHEPESFARFLPGTAPSDSRATTQVLLSFDLDGRDAVDALYERVIAAGGTRARETEDLGFMYTRSFRDLDGHVWEPFFMDQAKAAEMFAQEPSGDEG</sequence>
<name>A0A4Z1E1E8_9MICO</name>
<dbReference type="Proteomes" id="UP000297318">
    <property type="component" value="Unassembled WGS sequence"/>
</dbReference>
<dbReference type="PANTHER" id="PTHR36503">
    <property type="entry name" value="BLR2520 PROTEIN"/>
    <property type="match status" value="1"/>
</dbReference>
<dbReference type="OrthoDB" id="4265398at2"/>
<dbReference type="EMBL" id="RHPJ01000002">
    <property type="protein sequence ID" value="TGO05686.1"/>
    <property type="molecule type" value="Genomic_DNA"/>
</dbReference>
<dbReference type="PANTHER" id="PTHR36503:SF2">
    <property type="entry name" value="BLR2408 PROTEIN"/>
    <property type="match status" value="1"/>
</dbReference>
<keyword evidence="2" id="KW-1185">Reference proteome</keyword>
<accession>A0A4Z1E1E8</accession>
<dbReference type="Gene3D" id="3.10.180.10">
    <property type="entry name" value="2,3-Dihydroxybiphenyl 1,2-Dioxygenase, domain 1"/>
    <property type="match status" value="1"/>
</dbReference>
<comment type="caution">
    <text evidence="1">The sequence shown here is derived from an EMBL/GenBank/DDBJ whole genome shotgun (WGS) entry which is preliminary data.</text>
</comment>
<reference evidence="1 2" key="1">
    <citation type="submission" date="2018-11" db="EMBL/GenBank/DDBJ databases">
        <title>Complete genome sequencing of the Actinobacteria Serinibacter sp. K3-2.</title>
        <authorList>
            <person name="Rakitin A.L."/>
            <person name="Beletsky A.V."/>
            <person name="Mardanov A.V."/>
            <person name="Ravin N.V."/>
            <person name="Gromova A.S."/>
            <person name="Filippova S.N."/>
            <person name="Gal'Chenko V.F."/>
        </authorList>
    </citation>
    <scope>NUCLEOTIDE SEQUENCE [LARGE SCALE GENOMIC DNA]</scope>
    <source>
        <strain evidence="1 2">K3-2</strain>
    </source>
</reference>
<dbReference type="InterPro" id="IPR029068">
    <property type="entry name" value="Glyas_Bleomycin-R_OHBP_Dase"/>
</dbReference>